<organism evidence="2 3">
    <name type="scientific">Tilletia indica</name>
    <dbReference type="NCBI Taxonomy" id="43049"/>
    <lineage>
        <taxon>Eukaryota</taxon>
        <taxon>Fungi</taxon>
        <taxon>Dikarya</taxon>
        <taxon>Basidiomycota</taxon>
        <taxon>Ustilaginomycotina</taxon>
        <taxon>Exobasidiomycetes</taxon>
        <taxon>Tilletiales</taxon>
        <taxon>Tilletiaceae</taxon>
        <taxon>Tilletia</taxon>
    </lineage>
</organism>
<feature type="region of interest" description="Disordered" evidence="1">
    <location>
        <begin position="146"/>
        <end position="181"/>
    </location>
</feature>
<feature type="compositionally biased region" description="Basic and acidic residues" evidence="1">
    <location>
        <begin position="80"/>
        <end position="104"/>
    </location>
</feature>
<evidence type="ECO:0000256" key="1">
    <source>
        <dbReference type="SAM" id="MobiDB-lite"/>
    </source>
</evidence>
<protein>
    <submittedName>
        <fullName evidence="2">Uncharacterized protein</fullName>
    </submittedName>
</protein>
<name>A0A8T8SE35_9BASI</name>
<evidence type="ECO:0000313" key="3">
    <source>
        <dbReference type="Proteomes" id="UP000077521"/>
    </source>
</evidence>
<comment type="caution">
    <text evidence="2">The sequence shown here is derived from an EMBL/GenBank/DDBJ whole genome shotgun (WGS) entry which is preliminary data.</text>
</comment>
<dbReference type="AlphaFoldDB" id="A0A8T8SE35"/>
<proteinExistence type="predicted"/>
<feature type="region of interest" description="Disordered" evidence="1">
    <location>
        <begin position="1"/>
        <end position="105"/>
    </location>
</feature>
<feature type="compositionally biased region" description="Basic and acidic residues" evidence="1">
    <location>
        <begin position="161"/>
        <end position="170"/>
    </location>
</feature>
<dbReference type="EMBL" id="LWDF02001574">
    <property type="protein sequence ID" value="KAE8237960.1"/>
    <property type="molecule type" value="Genomic_DNA"/>
</dbReference>
<feature type="compositionally biased region" description="Basic and acidic residues" evidence="1">
    <location>
        <begin position="36"/>
        <end position="49"/>
    </location>
</feature>
<reference evidence="2" key="1">
    <citation type="submission" date="2016-04" db="EMBL/GenBank/DDBJ databases">
        <authorList>
            <person name="Nguyen H.D."/>
            <person name="Samba Siva P."/>
            <person name="Cullis J."/>
            <person name="Levesque C.A."/>
            <person name="Hambleton S."/>
        </authorList>
    </citation>
    <scope>NUCLEOTIDE SEQUENCE</scope>
    <source>
        <strain evidence="2">DAOMC 236416</strain>
    </source>
</reference>
<accession>A0A8T8SE35</accession>
<gene>
    <name evidence="2" type="ORF">A4X13_0g8571</name>
</gene>
<sequence>MDGVGARKRSRIGAVGPRSPTYTDNLGLVLQGSRLRCGDRQTDDAEEPRGLTGQGELVSLTYPGPVRQDPQGPGDGTDGPSKRKDDGWRPRGEGQGSAREDQAKVRTCSYLPAGAPRRGLCTAQWKVDGGQLRTQRYKRQGIKTVGKARETTAAAQPARQDGGRLGREGRTLPLVDGPVPLRQDEEWRTARRMLTSHKAKARPR</sequence>
<evidence type="ECO:0000313" key="2">
    <source>
        <dbReference type="EMBL" id="KAE8237960.1"/>
    </source>
</evidence>
<keyword evidence="3" id="KW-1185">Reference proteome</keyword>
<reference evidence="2" key="2">
    <citation type="journal article" date="2019" name="IMA Fungus">
        <title>Genome sequencing and comparison of five Tilletia species to identify candidate genes for the detection of regulated species infecting wheat.</title>
        <authorList>
            <person name="Nguyen H.D.T."/>
            <person name="Sultana T."/>
            <person name="Kesanakurti P."/>
            <person name="Hambleton S."/>
        </authorList>
    </citation>
    <scope>NUCLEOTIDE SEQUENCE</scope>
    <source>
        <strain evidence="2">DAOMC 236416</strain>
    </source>
</reference>
<dbReference type="Proteomes" id="UP000077521">
    <property type="component" value="Unassembled WGS sequence"/>
</dbReference>
<feature type="compositionally biased region" description="Basic residues" evidence="1">
    <location>
        <begin position="1"/>
        <end position="11"/>
    </location>
</feature>